<sequence length="302" mass="32083">MPKVQANGIELFYDEHGDPSAPPLLLVMGLGMQLLGWDERFVRLLAGRGFRVIRFDNRDTGLSTHLDGVRSHLKEVMDGDPSQAPYRLSDMARDAVGLMDALGIDSAHVVGASMGGMIVQTLAIEHPRRVRSLCSIMSTTGARNVGGATREAMAILMAPPGTDRESVLARAVVTHSVIGSKAYPVGEEVVRARAAAAFDRAFYPEGFARQLAAIRAGPDRTPALRTVSVPTLVIHGEDDTLVLPSGGDATAAAVPGAMLLRLPGMAHDFPEPLWPRIVDAIAENAVGAERARAQSAGAEKKL</sequence>
<evidence type="ECO:0000259" key="1">
    <source>
        <dbReference type="Pfam" id="PF00561"/>
    </source>
</evidence>
<evidence type="ECO:0000313" key="2">
    <source>
        <dbReference type="EMBL" id="NMO17490.1"/>
    </source>
</evidence>
<accession>A0A848LIE9</accession>
<dbReference type="InterPro" id="IPR029058">
    <property type="entry name" value="AB_hydrolase_fold"/>
</dbReference>
<comment type="caution">
    <text evidence="2">The sequence shown here is derived from an EMBL/GenBank/DDBJ whole genome shotgun (WGS) entry which is preliminary data.</text>
</comment>
<dbReference type="Proteomes" id="UP000518300">
    <property type="component" value="Unassembled WGS sequence"/>
</dbReference>
<gene>
    <name evidence="2" type="ORF">HG543_21875</name>
</gene>
<name>A0A848LIE9_9BACT</name>
<dbReference type="GO" id="GO:0046503">
    <property type="term" value="P:glycerolipid catabolic process"/>
    <property type="evidence" value="ECO:0007669"/>
    <property type="project" value="TreeGrafter"/>
</dbReference>
<organism evidence="2 3">
    <name type="scientific">Pyxidicoccus fallax</name>
    <dbReference type="NCBI Taxonomy" id="394095"/>
    <lineage>
        <taxon>Bacteria</taxon>
        <taxon>Pseudomonadati</taxon>
        <taxon>Myxococcota</taxon>
        <taxon>Myxococcia</taxon>
        <taxon>Myxococcales</taxon>
        <taxon>Cystobacterineae</taxon>
        <taxon>Myxococcaceae</taxon>
        <taxon>Pyxidicoccus</taxon>
    </lineage>
</organism>
<dbReference type="Pfam" id="PF00561">
    <property type="entry name" value="Abhydrolase_1"/>
    <property type="match status" value="1"/>
</dbReference>
<dbReference type="SUPFAM" id="SSF53474">
    <property type="entry name" value="alpha/beta-Hydrolases"/>
    <property type="match status" value="1"/>
</dbReference>
<dbReference type="GO" id="GO:0004806">
    <property type="term" value="F:triacylglycerol lipase activity"/>
    <property type="evidence" value="ECO:0007669"/>
    <property type="project" value="TreeGrafter"/>
</dbReference>
<reference evidence="2 3" key="1">
    <citation type="submission" date="2020-04" db="EMBL/GenBank/DDBJ databases">
        <title>Draft genome of Pyxidicoccus fallax type strain.</title>
        <authorList>
            <person name="Whitworth D.E."/>
        </authorList>
    </citation>
    <scope>NUCLEOTIDE SEQUENCE [LARGE SCALE GENOMIC DNA]</scope>
    <source>
        <strain evidence="2 3">DSM 14698</strain>
    </source>
</reference>
<keyword evidence="3" id="KW-1185">Reference proteome</keyword>
<feature type="domain" description="AB hydrolase-1" evidence="1">
    <location>
        <begin position="22"/>
        <end position="268"/>
    </location>
</feature>
<dbReference type="PANTHER" id="PTHR43433:SF5">
    <property type="entry name" value="AB HYDROLASE-1 DOMAIN-CONTAINING PROTEIN"/>
    <property type="match status" value="1"/>
</dbReference>
<keyword evidence="2" id="KW-0378">Hydrolase</keyword>
<dbReference type="Gene3D" id="3.40.50.1820">
    <property type="entry name" value="alpha/beta hydrolase"/>
    <property type="match status" value="1"/>
</dbReference>
<dbReference type="InterPro" id="IPR000073">
    <property type="entry name" value="AB_hydrolase_1"/>
</dbReference>
<dbReference type="RefSeq" id="WP_169346773.1">
    <property type="nucleotide sequence ID" value="NZ_JABBJJ010000100.1"/>
</dbReference>
<evidence type="ECO:0000313" key="3">
    <source>
        <dbReference type="Proteomes" id="UP000518300"/>
    </source>
</evidence>
<dbReference type="PANTHER" id="PTHR43433">
    <property type="entry name" value="HYDROLASE, ALPHA/BETA FOLD FAMILY PROTEIN"/>
    <property type="match status" value="1"/>
</dbReference>
<dbReference type="AlphaFoldDB" id="A0A848LIE9"/>
<protein>
    <submittedName>
        <fullName evidence="2">Alpha/beta fold hydrolase</fullName>
    </submittedName>
</protein>
<dbReference type="InterPro" id="IPR050471">
    <property type="entry name" value="AB_hydrolase"/>
</dbReference>
<proteinExistence type="predicted"/>
<dbReference type="EMBL" id="JABBJJ010000100">
    <property type="protein sequence ID" value="NMO17490.1"/>
    <property type="molecule type" value="Genomic_DNA"/>
</dbReference>